<dbReference type="OrthoDB" id="3269759at2759"/>
<evidence type="ECO:0000256" key="1">
    <source>
        <dbReference type="SAM" id="MobiDB-lite"/>
    </source>
</evidence>
<reference evidence="3" key="2">
    <citation type="submission" date="2015-01" db="EMBL/GenBank/DDBJ databases">
        <title>Evolutionary Origins and Diversification of the Mycorrhizal Mutualists.</title>
        <authorList>
            <consortium name="DOE Joint Genome Institute"/>
            <consortium name="Mycorrhizal Genomics Consortium"/>
            <person name="Kohler A."/>
            <person name="Kuo A."/>
            <person name="Nagy L.G."/>
            <person name="Floudas D."/>
            <person name="Copeland A."/>
            <person name="Barry K.W."/>
            <person name="Cichocki N."/>
            <person name="Veneault-Fourrey C."/>
            <person name="LaButti K."/>
            <person name="Lindquist E.A."/>
            <person name="Lipzen A."/>
            <person name="Lundell T."/>
            <person name="Morin E."/>
            <person name="Murat C."/>
            <person name="Riley R."/>
            <person name="Ohm R."/>
            <person name="Sun H."/>
            <person name="Tunlid A."/>
            <person name="Henrissat B."/>
            <person name="Grigoriev I.V."/>
            <person name="Hibbett D.S."/>
            <person name="Martin F."/>
        </authorList>
    </citation>
    <scope>NUCLEOTIDE SEQUENCE [LARGE SCALE GENOMIC DNA]</scope>
    <source>
        <strain evidence="3">Foug A</strain>
    </source>
</reference>
<reference evidence="2 3" key="1">
    <citation type="submission" date="2014-04" db="EMBL/GenBank/DDBJ databases">
        <authorList>
            <consortium name="DOE Joint Genome Institute"/>
            <person name="Kuo A."/>
            <person name="Kohler A."/>
            <person name="Nagy L.G."/>
            <person name="Floudas D."/>
            <person name="Copeland A."/>
            <person name="Barry K.W."/>
            <person name="Cichocki N."/>
            <person name="Veneault-Fourrey C."/>
            <person name="LaButti K."/>
            <person name="Lindquist E.A."/>
            <person name="Lipzen A."/>
            <person name="Lundell T."/>
            <person name="Morin E."/>
            <person name="Murat C."/>
            <person name="Sun H."/>
            <person name="Tunlid A."/>
            <person name="Henrissat B."/>
            <person name="Grigoriev I.V."/>
            <person name="Hibbett D.S."/>
            <person name="Martin F."/>
            <person name="Nordberg H.P."/>
            <person name="Cantor M.N."/>
            <person name="Hua S.X."/>
        </authorList>
    </citation>
    <scope>NUCLEOTIDE SEQUENCE [LARGE SCALE GENOMIC DNA]</scope>
    <source>
        <strain evidence="2 3">Foug A</strain>
    </source>
</reference>
<dbReference type="Proteomes" id="UP000053989">
    <property type="component" value="Unassembled WGS sequence"/>
</dbReference>
<dbReference type="HOGENOM" id="CLU_903626_0_0_1"/>
<keyword evidence="3" id="KW-1185">Reference proteome</keyword>
<accession>A0A0C3E2A3</accession>
<sequence length="308" mass="33220">MVKIPKLAEDGQNWKIYHAKFLKVAATFNCLEVLAGRPYEGDDWDGCNALLCCTFMELPIDGELNECKQEAADSMVTAGHTKRTVETAEPTTTDINSEKAALDGELVERACRVNEGDEMDVDVDRTVVLGGEPAETVCGVDEGDGDQTCQCNGNVENNIPSAYGLPLEGEWSVYPSSESEMLVITSIESEDPDSGGIPCVHLRDMSWQTGDANCPGNQADGIESQMDVSSGHSDMPSIETNPTKPENETEIPIRRWRSVSIEDIDVYVPWNAPIEVLGQAFEFGEVESAGKAIAPIVKGERAGDGNGG</sequence>
<evidence type="ECO:0000313" key="3">
    <source>
        <dbReference type="Proteomes" id="UP000053989"/>
    </source>
</evidence>
<feature type="region of interest" description="Disordered" evidence="1">
    <location>
        <begin position="225"/>
        <end position="249"/>
    </location>
</feature>
<gene>
    <name evidence="2" type="ORF">SCLCIDRAFT_24903</name>
</gene>
<dbReference type="EMBL" id="KN822041">
    <property type="protein sequence ID" value="KIM62609.1"/>
    <property type="molecule type" value="Genomic_DNA"/>
</dbReference>
<organism evidence="2 3">
    <name type="scientific">Scleroderma citrinum Foug A</name>
    <dbReference type="NCBI Taxonomy" id="1036808"/>
    <lineage>
        <taxon>Eukaryota</taxon>
        <taxon>Fungi</taxon>
        <taxon>Dikarya</taxon>
        <taxon>Basidiomycota</taxon>
        <taxon>Agaricomycotina</taxon>
        <taxon>Agaricomycetes</taxon>
        <taxon>Agaricomycetidae</taxon>
        <taxon>Boletales</taxon>
        <taxon>Sclerodermatineae</taxon>
        <taxon>Sclerodermataceae</taxon>
        <taxon>Scleroderma</taxon>
    </lineage>
</organism>
<proteinExistence type="predicted"/>
<name>A0A0C3E2A3_9AGAM</name>
<evidence type="ECO:0000313" key="2">
    <source>
        <dbReference type="EMBL" id="KIM62609.1"/>
    </source>
</evidence>
<dbReference type="InParanoid" id="A0A0C3E2A3"/>
<protein>
    <submittedName>
        <fullName evidence="2">Uncharacterized protein</fullName>
    </submittedName>
</protein>
<dbReference type="AlphaFoldDB" id="A0A0C3E2A3"/>